<evidence type="ECO:0000256" key="1">
    <source>
        <dbReference type="ARBA" id="ARBA00006432"/>
    </source>
</evidence>
<dbReference type="PANTHER" id="PTHR43107:SF12">
    <property type="entry name" value="LONG-CHAIN FATTY ACID TRANSPORT PROTEIN 3"/>
    <property type="match status" value="1"/>
</dbReference>
<organism evidence="4 5">
    <name type="scientific">Junco hyemalis</name>
    <name type="common">Dark-eyed junco</name>
    <dbReference type="NCBI Taxonomy" id="40217"/>
    <lineage>
        <taxon>Eukaryota</taxon>
        <taxon>Metazoa</taxon>
        <taxon>Chordata</taxon>
        <taxon>Craniata</taxon>
        <taxon>Vertebrata</taxon>
        <taxon>Euteleostomi</taxon>
        <taxon>Archelosauria</taxon>
        <taxon>Archosauria</taxon>
        <taxon>Dinosauria</taxon>
        <taxon>Saurischia</taxon>
        <taxon>Theropoda</taxon>
        <taxon>Coelurosauria</taxon>
        <taxon>Aves</taxon>
        <taxon>Neognathae</taxon>
        <taxon>Neoaves</taxon>
        <taxon>Telluraves</taxon>
        <taxon>Australaves</taxon>
        <taxon>Passeriformes</taxon>
        <taxon>Passerellidae</taxon>
        <taxon>Junco</taxon>
    </lineage>
</organism>
<dbReference type="OMA" id="STIACGW"/>
<proteinExistence type="inferred from homology"/>
<sequence>GGVPWGSLRADGGPKGFPVPPRVPGDSKGFSVLTVPPRGSRCSRGVPSGPKEFPVLTVVPRVPGGPGGFPVVLGGSRWSQGVPGGPKGFLVLTLALGRSQGVPGGPEGFPVVLGGSRWSQGVPGGPKGFLVVPRGSWWSQGVPSGPGGFPVSPRVPGGPKEFPVLTVVPRVSRWSQEVPGGPRRFPVVLGGSRWSRGFLGGPKGFLVVPRGSWCCHWPWAGPKGFPVVPGGSRCPRGLPALTLPPQRPAERQHRLRLAVGSGLRPDVWRSFQRRFGPVRVVETYGMSEGNVTLFNYTGTPGAVGRCSALYKLFSPFEVVRYDVAAGAPERDRNGRCIRARTGEQRARRHRDSVPGLF</sequence>
<dbReference type="Gene3D" id="3.40.50.12780">
    <property type="entry name" value="N-terminal domain of ligase-like"/>
    <property type="match status" value="1"/>
</dbReference>
<dbReference type="GO" id="GO:0004467">
    <property type="term" value="F:long-chain fatty acid-CoA ligase activity"/>
    <property type="evidence" value="ECO:0007669"/>
    <property type="project" value="TreeGrafter"/>
</dbReference>
<dbReference type="SUPFAM" id="SSF56801">
    <property type="entry name" value="Acetyl-CoA synthetase-like"/>
    <property type="match status" value="1"/>
</dbReference>
<name>A0A8C5NMN1_JUNHY</name>
<protein>
    <recommendedName>
        <fullName evidence="6">S27A3 protein</fullName>
    </recommendedName>
</protein>
<evidence type="ECO:0000313" key="5">
    <source>
        <dbReference type="Proteomes" id="UP000694408"/>
    </source>
</evidence>
<evidence type="ECO:0008006" key="6">
    <source>
        <dbReference type="Google" id="ProtNLM"/>
    </source>
</evidence>
<dbReference type="Proteomes" id="UP000694408">
    <property type="component" value="Unplaced"/>
</dbReference>
<dbReference type="GO" id="GO:0005886">
    <property type="term" value="C:plasma membrane"/>
    <property type="evidence" value="ECO:0007669"/>
    <property type="project" value="TreeGrafter"/>
</dbReference>
<evidence type="ECO:0000313" key="4">
    <source>
        <dbReference type="Ensembl" id="ENSJHYP00000010035.1"/>
    </source>
</evidence>
<accession>A0A8C5NMN1</accession>
<dbReference type="InterPro" id="IPR042099">
    <property type="entry name" value="ANL_N_sf"/>
</dbReference>
<keyword evidence="5" id="KW-1185">Reference proteome</keyword>
<reference evidence="4" key="1">
    <citation type="submission" date="2025-08" db="UniProtKB">
        <authorList>
            <consortium name="Ensembl"/>
        </authorList>
    </citation>
    <scope>IDENTIFICATION</scope>
</reference>
<dbReference type="AlphaFoldDB" id="A0A8C5NMN1"/>
<dbReference type="GO" id="GO:0005789">
    <property type="term" value="C:endoplasmic reticulum membrane"/>
    <property type="evidence" value="ECO:0007669"/>
    <property type="project" value="TreeGrafter"/>
</dbReference>
<evidence type="ECO:0000256" key="3">
    <source>
        <dbReference type="SAM" id="MobiDB-lite"/>
    </source>
</evidence>
<reference evidence="4" key="2">
    <citation type="submission" date="2025-09" db="UniProtKB">
        <authorList>
            <consortium name="Ensembl"/>
        </authorList>
    </citation>
    <scope>IDENTIFICATION</scope>
</reference>
<keyword evidence="2" id="KW-0436">Ligase</keyword>
<comment type="similarity">
    <text evidence="1">Belongs to the ATP-dependent AMP-binding enzyme family.</text>
</comment>
<feature type="region of interest" description="Disordered" evidence="3">
    <location>
        <begin position="1"/>
        <end position="25"/>
    </location>
</feature>
<dbReference type="Ensembl" id="ENSJHYT00000012157.1">
    <property type="protein sequence ID" value="ENSJHYP00000010035.1"/>
    <property type="gene ID" value="ENSJHYG00000007891.1"/>
</dbReference>
<dbReference type="PANTHER" id="PTHR43107">
    <property type="entry name" value="LONG-CHAIN FATTY ACID TRANSPORT PROTEIN"/>
    <property type="match status" value="1"/>
</dbReference>
<evidence type="ECO:0000256" key="2">
    <source>
        <dbReference type="ARBA" id="ARBA00022598"/>
    </source>
</evidence>